<organism evidence="1 2">
    <name type="scientific">Pricia antarctica</name>
    <dbReference type="NCBI Taxonomy" id="641691"/>
    <lineage>
        <taxon>Bacteria</taxon>
        <taxon>Pseudomonadati</taxon>
        <taxon>Bacteroidota</taxon>
        <taxon>Flavobacteriia</taxon>
        <taxon>Flavobacteriales</taxon>
        <taxon>Flavobacteriaceae</taxon>
        <taxon>Pricia</taxon>
    </lineage>
</organism>
<dbReference type="EMBL" id="FNAO01000001">
    <property type="protein sequence ID" value="SDD63981.1"/>
    <property type="molecule type" value="Genomic_DNA"/>
</dbReference>
<reference evidence="1 2" key="1">
    <citation type="submission" date="2016-10" db="EMBL/GenBank/DDBJ databases">
        <authorList>
            <person name="de Groot N.N."/>
        </authorList>
    </citation>
    <scope>NUCLEOTIDE SEQUENCE [LARGE SCALE GENOMIC DNA]</scope>
    <source>
        <strain evidence="1 2">DSM 23421</strain>
    </source>
</reference>
<dbReference type="OrthoDB" id="1443520at2"/>
<evidence type="ECO:0000313" key="1">
    <source>
        <dbReference type="EMBL" id="SDD63981.1"/>
    </source>
</evidence>
<dbReference type="RefSeq" id="WP_091864949.1">
    <property type="nucleotide sequence ID" value="NZ_FNAO01000001.1"/>
</dbReference>
<accession>A0A1G6WDS4</accession>
<gene>
    <name evidence="1" type="ORF">SAMN05421636_101279</name>
</gene>
<sequence length="164" mass="19115">MVRFILLILICFGFTSCKDKKADLVSSDTSTYELSTEKWPDKLEVDSKARDILKDWPEFTVFETSFDALYNVANRDDLSLTIEDLIEKQNALEASKYPEVFDKPQVKSRQKVFKTYILKVKGDIYYRIDPQESVVEMIKAYNAFRNQFNVVVNNTLDTDLILEE</sequence>
<evidence type="ECO:0000313" key="2">
    <source>
        <dbReference type="Proteomes" id="UP000199109"/>
    </source>
</evidence>
<keyword evidence="2" id="KW-1185">Reference proteome</keyword>
<protein>
    <submittedName>
        <fullName evidence="1">Uncharacterized protein</fullName>
    </submittedName>
</protein>
<dbReference type="PROSITE" id="PS51257">
    <property type="entry name" value="PROKAR_LIPOPROTEIN"/>
    <property type="match status" value="1"/>
</dbReference>
<dbReference type="AlphaFoldDB" id="A0A1G6WDS4"/>
<dbReference type="Proteomes" id="UP000199109">
    <property type="component" value="Unassembled WGS sequence"/>
</dbReference>
<proteinExistence type="predicted"/>
<name>A0A1G6WDS4_9FLAO</name>